<protein>
    <submittedName>
        <fullName evidence="3">Uncharacterized protein</fullName>
    </submittedName>
</protein>
<keyword evidence="2" id="KW-0472">Membrane</keyword>
<evidence type="ECO:0000256" key="2">
    <source>
        <dbReference type="SAM" id="Phobius"/>
    </source>
</evidence>
<name>A0ABY8QTZ8_9MICO</name>
<dbReference type="Proteomes" id="UP001209083">
    <property type="component" value="Chromosome"/>
</dbReference>
<feature type="transmembrane region" description="Helical" evidence="2">
    <location>
        <begin position="196"/>
        <end position="216"/>
    </location>
</feature>
<feature type="transmembrane region" description="Helical" evidence="2">
    <location>
        <begin position="161"/>
        <end position="184"/>
    </location>
</feature>
<keyword evidence="4" id="KW-1185">Reference proteome</keyword>
<dbReference type="RefSeq" id="WP_349638501.1">
    <property type="nucleotide sequence ID" value="NZ_CP090958.1"/>
</dbReference>
<organism evidence="3 4">
    <name type="scientific">Saxibacter everestensis</name>
    <dbReference type="NCBI Taxonomy" id="2909229"/>
    <lineage>
        <taxon>Bacteria</taxon>
        <taxon>Bacillati</taxon>
        <taxon>Actinomycetota</taxon>
        <taxon>Actinomycetes</taxon>
        <taxon>Micrococcales</taxon>
        <taxon>Brevibacteriaceae</taxon>
        <taxon>Saxibacter</taxon>
    </lineage>
</organism>
<keyword evidence="2" id="KW-1133">Transmembrane helix</keyword>
<keyword evidence="2" id="KW-0812">Transmembrane</keyword>
<feature type="region of interest" description="Disordered" evidence="1">
    <location>
        <begin position="308"/>
        <end position="328"/>
    </location>
</feature>
<feature type="transmembrane region" description="Helical" evidence="2">
    <location>
        <begin position="85"/>
        <end position="102"/>
    </location>
</feature>
<evidence type="ECO:0000313" key="3">
    <source>
        <dbReference type="EMBL" id="WGW11711.1"/>
    </source>
</evidence>
<reference evidence="3 4" key="1">
    <citation type="submission" date="2023-05" db="EMBL/GenBank/DDBJ databases">
        <title>Lithophilousrod everest ZFBP1038 complete genpme.</title>
        <authorList>
            <person name="Tian M."/>
        </authorList>
    </citation>
    <scope>NUCLEOTIDE SEQUENCE [LARGE SCALE GENOMIC DNA]</scope>
    <source>
        <strain evidence="3 4">ZFBP1038</strain>
    </source>
</reference>
<feature type="transmembrane region" description="Helical" evidence="2">
    <location>
        <begin position="109"/>
        <end position="131"/>
    </location>
</feature>
<feature type="transmembrane region" description="Helical" evidence="2">
    <location>
        <begin position="248"/>
        <end position="268"/>
    </location>
</feature>
<gene>
    <name evidence="3" type="ORF">LWF01_16695</name>
</gene>
<dbReference type="EMBL" id="CP090958">
    <property type="protein sequence ID" value="WGW11711.1"/>
    <property type="molecule type" value="Genomic_DNA"/>
</dbReference>
<feature type="transmembrane region" description="Helical" evidence="2">
    <location>
        <begin position="274"/>
        <end position="295"/>
    </location>
</feature>
<evidence type="ECO:0000256" key="1">
    <source>
        <dbReference type="SAM" id="MobiDB-lite"/>
    </source>
</evidence>
<sequence length="389" mass="41367">MTSTLSTSLSARRIYGSPAQIITVACAGLAAMLSIVSYTVLPERFLLDNSHIAEAIVSPLAAEETPSFRNIAAIYRSLGFAEQPALAALVSLVLFTVAVFAATRWSRLAQFGVIGLAVVGISFVLAVAYLAQYSKEVLTLVIVLVLLVMPRKPYADAILALLMVGYGLFLRPYWVIIAGMYLVWRILLPRLKNPLLVIGAVAVGYALLEIAFRTVLSVGLTSNRAEINASRVDDDVASLIVDPLPTDGALAAVNATALLLMLLVPVTLVVTGNLFHVVSAVVIAFLWLTAIVGYIRLRREGNATTLAGRPDFAGAPNGTAPNDTASNGAYPPGAPATIRAARAAALLFAVVFVQAIFEPDFGSYLKHLTPLLPLFLTLVPLKSRSESKP</sequence>
<proteinExistence type="predicted"/>
<evidence type="ECO:0000313" key="4">
    <source>
        <dbReference type="Proteomes" id="UP001209083"/>
    </source>
</evidence>
<feature type="transmembrane region" description="Helical" evidence="2">
    <location>
        <begin position="21"/>
        <end position="41"/>
    </location>
</feature>
<accession>A0ABY8QTZ8</accession>